<dbReference type="EMBL" id="CM003613">
    <property type="protein sequence ID" value="KYP58220.1"/>
    <property type="molecule type" value="Genomic_DNA"/>
</dbReference>
<dbReference type="Gramene" id="C.cajan_04407.t">
    <property type="protein sequence ID" value="C.cajan_04407.t.cds1"/>
    <property type="gene ID" value="C.cajan_04407"/>
</dbReference>
<keyword evidence="3" id="KW-1185">Reference proteome</keyword>
<organism evidence="2 3">
    <name type="scientific">Cajanus cajan</name>
    <name type="common">Pigeon pea</name>
    <name type="synonym">Cajanus indicus</name>
    <dbReference type="NCBI Taxonomy" id="3821"/>
    <lineage>
        <taxon>Eukaryota</taxon>
        <taxon>Viridiplantae</taxon>
        <taxon>Streptophyta</taxon>
        <taxon>Embryophyta</taxon>
        <taxon>Tracheophyta</taxon>
        <taxon>Spermatophyta</taxon>
        <taxon>Magnoliopsida</taxon>
        <taxon>eudicotyledons</taxon>
        <taxon>Gunneridae</taxon>
        <taxon>Pentapetalae</taxon>
        <taxon>rosids</taxon>
        <taxon>fabids</taxon>
        <taxon>Fabales</taxon>
        <taxon>Fabaceae</taxon>
        <taxon>Papilionoideae</taxon>
        <taxon>50 kb inversion clade</taxon>
        <taxon>NPAAA clade</taxon>
        <taxon>indigoferoid/millettioid clade</taxon>
        <taxon>Phaseoleae</taxon>
        <taxon>Cajanus</taxon>
    </lineage>
</organism>
<dbReference type="OMA" id="YMENPTQ"/>
<dbReference type="Proteomes" id="UP000075243">
    <property type="component" value="Chromosome 11"/>
</dbReference>
<accession>A0A151STR3</accession>
<dbReference type="InterPro" id="IPR013103">
    <property type="entry name" value="RVT_2"/>
</dbReference>
<protein>
    <submittedName>
        <fullName evidence="2">Retrovirus-related Pol polyprotein from transposon TNT 1-94</fullName>
    </submittedName>
</protein>
<gene>
    <name evidence="2" type="ORF">KK1_004514</name>
</gene>
<dbReference type="PANTHER" id="PTHR11439:SF517">
    <property type="entry name" value="CYSTEINE-RICH RLK (RECEPTOR-LIKE PROTEIN KINASE) 8"/>
    <property type="match status" value="1"/>
</dbReference>
<evidence type="ECO:0000313" key="3">
    <source>
        <dbReference type="Proteomes" id="UP000075243"/>
    </source>
</evidence>
<sequence length="377" mass="43706">MDIEIEAIEKNGTWELIDRPKGAKVVGVKWVYKTKLNEKGEVDKFKARLVVKGYAQQYGIDYTEVFAPVARMETVRLVIAYAAQKGWAIHQLDVKSAFLHGELAEDVFVEQPRGYVQKGKEEKVYKLKKALYGLKQAPRAWYNRIEAYFIKEGFKKCEYEHTLFVKQNKRGSMLIVSLYVDDLLFTGNDELMFTEFKNSMMLEFDMTDLGKMKYFLGLEILQTSGGIFICQKKYVEEMLQRFGLNQSNSVQTPIAPGFKICKDEGGQQVDKTCFMQMVGCLMYLTSTRPDLMFVVSLLSRYMENPTQLHLQLAKRVLRYIQGTAEFGIFYKKGGSDKLIAYTIVTMPKMWMIEKVQLEMSFFLDLELYHGVRRNNQL</sequence>
<dbReference type="PANTHER" id="PTHR11439">
    <property type="entry name" value="GAG-POL-RELATED RETROTRANSPOSON"/>
    <property type="match status" value="1"/>
</dbReference>
<evidence type="ECO:0000313" key="2">
    <source>
        <dbReference type="EMBL" id="KYP58220.1"/>
    </source>
</evidence>
<proteinExistence type="predicted"/>
<reference evidence="2 3" key="1">
    <citation type="journal article" date="2012" name="Nat. Biotechnol.">
        <title>Draft genome sequence of pigeonpea (Cajanus cajan), an orphan legume crop of resource-poor farmers.</title>
        <authorList>
            <person name="Varshney R.K."/>
            <person name="Chen W."/>
            <person name="Li Y."/>
            <person name="Bharti A.K."/>
            <person name="Saxena R.K."/>
            <person name="Schlueter J.A."/>
            <person name="Donoghue M.T."/>
            <person name="Azam S."/>
            <person name="Fan G."/>
            <person name="Whaley A.M."/>
            <person name="Farmer A.D."/>
            <person name="Sheridan J."/>
            <person name="Iwata A."/>
            <person name="Tuteja R."/>
            <person name="Penmetsa R.V."/>
            <person name="Wu W."/>
            <person name="Upadhyaya H.D."/>
            <person name="Yang S.P."/>
            <person name="Shah T."/>
            <person name="Saxena K.B."/>
            <person name="Michael T."/>
            <person name="McCombie W.R."/>
            <person name="Yang B."/>
            <person name="Zhang G."/>
            <person name="Yang H."/>
            <person name="Wang J."/>
            <person name="Spillane C."/>
            <person name="Cook D.R."/>
            <person name="May G.D."/>
            <person name="Xu X."/>
            <person name="Jackson S.A."/>
        </authorList>
    </citation>
    <scope>NUCLEOTIDE SEQUENCE [LARGE SCALE GENOMIC DNA]</scope>
    <source>
        <strain evidence="3">cv. Asha</strain>
    </source>
</reference>
<name>A0A151STR3_CAJCA</name>
<dbReference type="AlphaFoldDB" id="A0A151STR3"/>
<dbReference type="Pfam" id="PF07727">
    <property type="entry name" value="RVT_2"/>
    <property type="match status" value="1"/>
</dbReference>
<dbReference type="SUPFAM" id="SSF56672">
    <property type="entry name" value="DNA/RNA polymerases"/>
    <property type="match status" value="1"/>
</dbReference>
<feature type="domain" description="Reverse transcriptase Ty1/copia-type" evidence="1">
    <location>
        <begin position="11"/>
        <end position="255"/>
    </location>
</feature>
<dbReference type="InterPro" id="IPR043502">
    <property type="entry name" value="DNA/RNA_pol_sf"/>
</dbReference>
<evidence type="ECO:0000259" key="1">
    <source>
        <dbReference type="Pfam" id="PF07727"/>
    </source>
</evidence>